<evidence type="ECO:0000256" key="9">
    <source>
        <dbReference type="ARBA" id="ARBA00023128"/>
    </source>
</evidence>
<evidence type="ECO:0000256" key="4">
    <source>
        <dbReference type="ARBA" id="ARBA00022516"/>
    </source>
</evidence>
<evidence type="ECO:0000313" key="17">
    <source>
        <dbReference type="Proteomes" id="UP000827092"/>
    </source>
</evidence>
<comment type="similarity">
    <text evidence="13">Belongs to the SERAC1 family.</text>
</comment>
<evidence type="ECO:0000256" key="13">
    <source>
        <dbReference type="ARBA" id="ARBA00038024"/>
    </source>
</evidence>
<evidence type="ECO:0000256" key="7">
    <source>
        <dbReference type="ARBA" id="ARBA00022989"/>
    </source>
</evidence>
<dbReference type="InterPro" id="IPR011989">
    <property type="entry name" value="ARM-like"/>
</dbReference>
<comment type="caution">
    <text evidence="16">The sequence shown here is derived from an EMBL/GenBank/DDBJ whole genome shotgun (WGS) entry which is preliminary data.</text>
</comment>
<keyword evidence="12" id="KW-1208">Phospholipid metabolism</keyword>
<keyword evidence="5" id="KW-0812">Transmembrane</keyword>
<dbReference type="GO" id="GO:0008654">
    <property type="term" value="P:phospholipid biosynthetic process"/>
    <property type="evidence" value="ECO:0007669"/>
    <property type="project" value="UniProtKB-KW"/>
</dbReference>
<evidence type="ECO:0000256" key="8">
    <source>
        <dbReference type="ARBA" id="ARBA00023098"/>
    </source>
</evidence>
<keyword evidence="17" id="KW-1185">Reference proteome</keyword>
<dbReference type="EMBL" id="JAFNEN010000073">
    <property type="protein sequence ID" value="KAG8196298.1"/>
    <property type="molecule type" value="Genomic_DNA"/>
</dbReference>
<gene>
    <name evidence="16" type="ORF">JTE90_023850</name>
</gene>
<keyword evidence="8" id="KW-0443">Lipid metabolism</keyword>
<dbReference type="GO" id="GO:0016020">
    <property type="term" value="C:membrane"/>
    <property type="evidence" value="ECO:0007669"/>
    <property type="project" value="UniProtKB-SubCell"/>
</dbReference>
<evidence type="ECO:0000256" key="1">
    <source>
        <dbReference type="ARBA" id="ARBA00004167"/>
    </source>
</evidence>
<evidence type="ECO:0000256" key="14">
    <source>
        <dbReference type="ARBA" id="ARBA00040991"/>
    </source>
</evidence>
<organism evidence="16 17">
    <name type="scientific">Oedothorax gibbosus</name>
    <dbReference type="NCBI Taxonomy" id="931172"/>
    <lineage>
        <taxon>Eukaryota</taxon>
        <taxon>Metazoa</taxon>
        <taxon>Ecdysozoa</taxon>
        <taxon>Arthropoda</taxon>
        <taxon>Chelicerata</taxon>
        <taxon>Arachnida</taxon>
        <taxon>Araneae</taxon>
        <taxon>Araneomorphae</taxon>
        <taxon>Entelegynae</taxon>
        <taxon>Araneoidea</taxon>
        <taxon>Linyphiidae</taxon>
        <taxon>Erigoninae</taxon>
        <taxon>Oedothorax</taxon>
    </lineage>
</organism>
<evidence type="ECO:0000256" key="12">
    <source>
        <dbReference type="ARBA" id="ARBA00023264"/>
    </source>
</evidence>
<dbReference type="SUPFAM" id="SSF53474">
    <property type="entry name" value="alpha/beta-Hydrolases"/>
    <property type="match status" value="1"/>
</dbReference>
<evidence type="ECO:0000256" key="11">
    <source>
        <dbReference type="ARBA" id="ARBA00023209"/>
    </source>
</evidence>
<evidence type="ECO:0000256" key="15">
    <source>
        <dbReference type="ARBA" id="ARBA00041701"/>
    </source>
</evidence>
<dbReference type="PANTHER" id="PTHR48182">
    <property type="entry name" value="PROTEIN SERAC1"/>
    <property type="match status" value="1"/>
</dbReference>
<dbReference type="AlphaFoldDB" id="A0AAV6VJS8"/>
<evidence type="ECO:0000256" key="10">
    <source>
        <dbReference type="ARBA" id="ARBA00023136"/>
    </source>
</evidence>
<comment type="subcellular location">
    <subcellularLocation>
        <location evidence="3">Endoplasmic reticulum</location>
    </subcellularLocation>
    <subcellularLocation>
        <location evidence="1">Membrane</location>
        <topology evidence="1">Single-pass membrane protein</topology>
    </subcellularLocation>
    <subcellularLocation>
        <location evidence="2">Mitochondrion</location>
    </subcellularLocation>
</comment>
<name>A0AAV6VJS8_9ARAC</name>
<dbReference type="InterPro" id="IPR016024">
    <property type="entry name" value="ARM-type_fold"/>
</dbReference>
<dbReference type="PANTHER" id="PTHR48182:SF2">
    <property type="entry name" value="PROTEIN SERAC1"/>
    <property type="match status" value="1"/>
</dbReference>
<dbReference type="GO" id="GO:0005739">
    <property type="term" value="C:mitochondrion"/>
    <property type="evidence" value="ECO:0007669"/>
    <property type="project" value="UniProtKB-SubCell"/>
</dbReference>
<accession>A0AAV6VJS8</accession>
<reference evidence="16 17" key="1">
    <citation type="journal article" date="2022" name="Nat. Ecol. Evol.">
        <title>A masculinizing supergene underlies an exaggerated male reproductive morph in a spider.</title>
        <authorList>
            <person name="Hendrickx F."/>
            <person name="De Corte Z."/>
            <person name="Sonet G."/>
            <person name="Van Belleghem S.M."/>
            <person name="Kostlbacher S."/>
            <person name="Vangestel C."/>
        </authorList>
    </citation>
    <scope>NUCLEOTIDE SEQUENCE [LARGE SCALE GENOMIC DNA]</scope>
    <source>
        <strain evidence="16">W744_W776</strain>
    </source>
</reference>
<dbReference type="Gene3D" id="3.40.50.1820">
    <property type="entry name" value="alpha/beta hydrolase"/>
    <property type="match status" value="1"/>
</dbReference>
<sequence>MPIIHYITFLFEKYLSNVMWKKLIWSGATFVGGSLLIWSNNENADTGFHEDTGYSCWPFTQNKTSKYWNLLKSSKSKNQNVRHQAIKSLAELTNLEEWQYKIIANGCDPRAAVGLARHPEISISVLLSPSVTDSKETNSKEDFYKLITSLPLANTDLCVKLLTERAKSLAHQLLKEQQEWNTEPEDSITLFHSERRRKEELMFDKVSLQAISGLSSVQSYRLEMLEKGVLKFLEGILKHHKCDTEFQSLIAQILANIALEKESLTHLHESGWIGTLASWSKSSSVSVNLPAIKALANLDLDDFHYAKYENGVYLLHPSYRQARNKEYHADVIFVHGLLGATFWTWRQHDSMKEYKKEENKLPDSNKQPNSKIYPQYTYCWPKDWLPTDFPNARIISVDYNSSVSKWKAECPQQEEKDSIDAKANTLMEKLLLSNVGEKPIIWITHSMGGLLVKQLLLQSSLSNNVKVNSISKKTTGVIFFSVPHFGSDLVNIFQSVPYIFQPSIDMGHLQKGSTKLLSLHDSFEEIVDKNNIAVLSFGETRKSKWGLTLSMLVSEDSSDPGFGEFHGLPADHLSTCKPESPDSFVYTKIVNFLHSSIPQHLQSPQRFSKLEYEVSNILCLIP</sequence>
<dbReference type="Gene3D" id="1.25.10.10">
    <property type="entry name" value="Leucine-rich Repeat Variant"/>
    <property type="match status" value="1"/>
</dbReference>
<evidence type="ECO:0000256" key="5">
    <source>
        <dbReference type="ARBA" id="ARBA00022692"/>
    </source>
</evidence>
<keyword evidence="4" id="KW-0444">Lipid biosynthesis</keyword>
<evidence type="ECO:0000256" key="2">
    <source>
        <dbReference type="ARBA" id="ARBA00004173"/>
    </source>
</evidence>
<proteinExistence type="inferred from homology"/>
<dbReference type="SUPFAM" id="SSF48371">
    <property type="entry name" value="ARM repeat"/>
    <property type="match status" value="1"/>
</dbReference>
<dbReference type="InterPro" id="IPR029058">
    <property type="entry name" value="AB_hydrolase_fold"/>
</dbReference>
<keyword evidence="10" id="KW-0472">Membrane</keyword>
<protein>
    <recommendedName>
        <fullName evidence="14">Protein SERAC1</fullName>
    </recommendedName>
    <alternativeName>
        <fullName evidence="15">Serine active site-containing protein 1</fullName>
    </alternativeName>
</protein>
<keyword evidence="9" id="KW-0496">Mitochondrion</keyword>
<evidence type="ECO:0000256" key="6">
    <source>
        <dbReference type="ARBA" id="ARBA00022824"/>
    </source>
</evidence>
<dbReference type="InterPro" id="IPR052374">
    <property type="entry name" value="SERAC1"/>
</dbReference>
<evidence type="ECO:0000313" key="16">
    <source>
        <dbReference type="EMBL" id="KAG8196298.1"/>
    </source>
</evidence>
<evidence type="ECO:0000256" key="3">
    <source>
        <dbReference type="ARBA" id="ARBA00004240"/>
    </source>
</evidence>
<keyword evidence="7" id="KW-1133">Transmembrane helix</keyword>
<keyword evidence="11" id="KW-0594">Phospholipid biosynthesis</keyword>
<dbReference type="Proteomes" id="UP000827092">
    <property type="component" value="Unassembled WGS sequence"/>
</dbReference>
<dbReference type="GO" id="GO:0005783">
    <property type="term" value="C:endoplasmic reticulum"/>
    <property type="evidence" value="ECO:0007669"/>
    <property type="project" value="UniProtKB-SubCell"/>
</dbReference>
<keyword evidence="6" id="KW-0256">Endoplasmic reticulum</keyword>